<name>A0A8J3QHF9_9ACTN</name>
<feature type="domain" description="Solute-binding protein family 3/N-terminal" evidence="5">
    <location>
        <begin position="49"/>
        <end position="276"/>
    </location>
</feature>
<dbReference type="RefSeq" id="WP_203914670.1">
    <property type="nucleotide sequence ID" value="NZ_BONY01000112.1"/>
</dbReference>
<feature type="signal peptide" evidence="4">
    <location>
        <begin position="1"/>
        <end position="25"/>
    </location>
</feature>
<evidence type="ECO:0000313" key="7">
    <source>
        <dbReference type="Proteomes" id="UP000612899"/>
    </source>
</evidence>
<dbReference type="SUPFAM" id="SSF53850">
    <property type="entry name" value="Periplasmic binding protein-like II"/>
    <property type="match status" value="1"/>
</dbReference>
<organism evidence="6 7">
    <name type="scientific">Rhizocola hellebori</name>
    <dbReference type="NCBI Taxonomy" id="1392758"/>
    <lineage>
        <taxon>Bacteria</taxon>
        <taxon>Bacillati</taxon>
        <taxon>Actinomycetota</taxon>
        <taxon>Actinomycetes</taxon>
        <taxon>Micromonosporales</taxon>
        <taxon>Micromonosporaceae</taxon>
        <taxon>Rhizocola</taxon>
    </lineage>
</organism>
<proteinExistence type="inferred from homology"/>
<comment type="caution">
    <text evidence="6">The sequence shown here is derived from an EMBL/GenBank/DDBJ whole genome shotgun (WGS) entry which is preliminary data.</text>
</comment>
<dbReference type="PANTHER" id="PTHR30085">
    <property type="entry name" value="AMINO ACID ABC TRANSPORTER PERMEASE"/>
    <property type="match status" value="1"/>
</dbReference>
<keyword evidence="2" id="KW-0813">Transport</keyword>
<reference evidence="6" key="1">
    <citation type="submission" date="2021-01" db="EMBL/GenBank/DDBJ databases">
        <title>Whole genome shotgun sequence of Rhizocola hellebori NBRC 109834.</title>
        <authorList>
            <person name="Komaki H."/>
            <person name="Tamura T."/>
        </authorList>
    </citation>
    <scope>NUCLEOTIDE SEQUENCE</scope>
    <source>
        <strain evidence="6">NBRC 109834</strain>
    </source>
</reference>
<dbReference type="AlphaFoldDB" id="A0A8J3QHF9"/>
<evidence type="ECO:0000256" key="2">
    <source>
        <dbReference type="ARBA" id="ARBA00022448"/>
    </source>
</evidence>
<accession>A0A8J3QHF9</accession>
<dbReference type="GO" id="GO:0030288">
    <property type="term" value="C:outer membrane-bounded periplasmic space"/>
    <property type="evidence" value="ECO:0007669"/>
    <property type="project" value="TreeGrafter"/>
</dbReference>
<dbReference type="Gene3D" id="3.40.190.10">
    <property type="entry name" value="Periplasmic binding protein-like II"/>
    <property type="match status" value="2"/>
</dbReference>
<dbReference type="GO" id="GO:0005576">
    <property type="term" value="C:extracellular region"/>
    <property type="evidence" value="ECO:0007669"/>
    <property type="project" value="TreeGrafter"/>
</dbReference>
<gene>
    <name evidence="6" type="ORF">Rhe02_90170</name>
</gene>
<dbReference type="Pfam" id="PF00497">
    <property type="entry name" value="SBP_bac_3"/>
    <property type="match status" value="1"/>
</dbReference>
<dbReference type="CDD" id="cd13690">
    <property type="entry name" value="PBP2_GluB"/>
    <property type="match status" value="1"/>
</dbReference>
<comment type="similarity">
    <text evidence="1">Belongs to the bacterial solute-binding protein 3 family.</text>
</comment>
<dbReference type="InterPro" id="IPR051455">
    <property type="entry name" value="Bact_solute-bind_prot3"/>
</dbReference>
<sequence>MRFKRMTAIAAVAVVAFGTASCAKKDEPAAPTSKFAAGTTMDRIAKAGKFNVGTKWDQPLFGLKGLAKAPEGFDVEIVKIIAAELGIKDDKVHYEETVSKVREDFISSGRVDMIVATYTINDARKEKISFAGPYYEAGQDILVAKDDTTITGPEIFKTDATKKVCSVTGSTPAKKIAEYATAPGQVVLFDVYTKCLDALKNKQVAAVTTDNVILMGYVSKEPDKFKVLGKPFTKEPYGIGVKKDDKVFRDWINDIIEKAFADGRYKAAWDKTVGAIAPMPKEIKVNRY</sequence>
<dbReference type="InterPro" id="IPR001638">
    <property type="entry name" value="Solute-binding_3/MltF_N"/>
</dbReference>
<keyword evidence="7" id="KW-1185">Reference proteome</keyword>
<dbReference type="EMBL" id="BONY01000112">
    <property type="protein sequence ID" value="GIH10950.1"/>
    <property type="molecule type" value="Genomic_DNA"/>
</dbReference>
<dbReference type="PROSITE" id="PS51257">
    <property type="entry name" value="PROKAR_LIPOPROTEIN"/>
    <property type="match status" value="1"/>
</dbReference>
<protein>
    <submittedName>
        <fullName evidence="6">ABC transporter substrate-binding protein</fullName>
    </submittedName>
</protein>
<evidence type="ECO:0000256" key="4">
    <source>
        <dbReference type="SAM" id="SignalP"/>
    </source>
</evidence>
<dbReference type="SMART" id="SM00062">
    <property type="entry name" value="PBPb"/>
    <property type="match status" value="1"/>
</dbReference>
<dbReference type="Proteomes" id="UP000612899">
    <property type="component" value="Unassembled WGS sequence"/>
</dbReference>
<evidence type="ECO:0000313" key="6">
    <source>
        <dbReference type="EMBL" id="GIH10950.1"/>
    </source>
</evidence>
<keyword evidence="3 4" id="KW-0732">Signal</keyword>
<dbReference type="GO" id="GO:0006865">
    <property type="term" value="P:amino acid transport"/>
    <property type="evidence" value="ECO:0007669"/>
    <property type="project" value="TreeGrafter"/>
</dbReference>
<evidence type="ECO:0000259" key="5">
    <source>
        <dbReference type="SMART" id="SM00062"/>
    </source>
</evidence>
<evidence type="ECO:0000256" key="1">
    <source>
        <dbReference type="ARBA" id="ARBA00010333"/>
    </source>
</evidence>
<dbReference type="PANTHER" id="PTHR30085:SF6">
    <property type="entry name" value="ABC TRANSPORTER GLUTAMINE-BINDING PROTEIN GLNH"/>
    <property type="match status" value="1"/>
</dbReference>
<evidence type="ECO:0000256" key="3">
    <source>
        <dbReference type="ARBA" id="ARBA00022729"/>
    </source>
</evidence>
<feature type="chain" id="PRO_5035201715" evidence="4">
    <location>
        <begin position="26"/>
        <end position="288"/>
    </location>
</feature>